<dbReference type="OrthoDB" id="8779161at2"/>
<comment type="caution">
    <text evidence="1">The sequence shown here is derived from an EMBL/GenBank/DDBJ whole genome shotgun (WGS) entry which is preliminary data.</text>
</comment>
<dbReference type="AlphaFoldDB" id="A0A0W8ICD8"/>
<dbReference type="EMBL" id="LQBM01000005">
    <property type="protein sequence ID" value="KUG57591.1"/>
    <property type="molecule type" value="Genomic_DNA"/>
</dbReference>
<evidence type="ECO:0000313" key="4">
    <source>
        <dbReference type="Proteomes" id="UP000546252"/>
    </source>
</evidence>
<dbReference type="STRING" id="317018.AVL63_13220"/>
<evidence type="ECO:0000313" key="1">
    <source>
        <dbReference type="EMBL" id="KUG57591.1"/>
    </source>
</evidence>
<evidence type="ECO:0000313" key="2">
    <source>
        <dbReference type="EMBL" id="MBA8922434.1"/>
    </source>
</evidence>
<evidence type="ECO:0000313" key="3">
    <source>
        <dbReference type="Proteomes" id="UP000054023"/>
    </source>
</evidence>
<dbReference type="SUPFAM" id="SSF52833">
    <property type="entry name" value="Thioredoxin-like"/>
    <property type="match status" value="1"/>
</dbReference>
<sequence>MGHTVEVEVLTKQGCHLCEEAVAVTREACAEFSVTFIEHDITEDATLLASFAEEIPVLRIDGRVRDFWRIDPQRLRRLLREATAGS</sequence>
<dbReference type="RefSeq" id="WP_058889610.1">
    <property type="nucleotide sequence ID" value="NZ_BAAAKT010000004.1"/>
</dbReference>
<accession>A0A0W8ICD8</accession>
<name>A0A0W8ICD8_9MICC</name>
<dbReference type="Proteomes" id="UP000054023">
    <property type="component" value="Unassembled WGS sequence"/>
</dbReference>
<dbReference type="Proteomes" id="UP000546252">
    <property type="component" value="Unassembled WGS sequence"/>
</dbReference>
<dbReference type="EMBL" id="JACJIH010000001">
    <property type="protein sequence ID" value="MBA8922434.1"/>
    <property type="molecule type" value="Genomic_DNA"/>
</dbReference>
<reference evidence="2 4" key="3">
    <citation type="submission" date="2020-08" db="EMBL/GenBank/DDBJ databases">
        <title>Sequencing the genomes of 1000 actinobacteria strains.</title>
        <authorList>
            <person name="Klenk H.-P."/>
        </authorList>
    </citation>
    <scope>NUCLEOTIDE SEQUENCE [LARGE SCALE GENOMIC DNA]</scope>
    <source>
        <strain evidence="2 4">DSM 19081</strain>
    </source>
</reference>
<reference evidence="3" key="2">
    <citation type="submission" date="2015-12" db="EMBL/GenBank/DDBJ databases">
        <authorList>
            <person name="Nair G.R."/>
            <person name="Kaur G."/>
            <person name="Mayilraj S."/>
        </authorList>
    </citation>
    <scope>NUCLEOTIDE SEQUENCE [LARGE SCALE GENOMIC DNA]</scope>
    <source>
        <strain evidence="3">CD08_7</strain>
    </source>
</reference>
<gene>
    <name evidence="1" type="ORF">AVL63_13220</name>
    <name evidence="2" type="ORF">HNR24_002367</name>
</gene>
<dbReference type="InterPro" id="IPR036249">
    <property type="entry name" value="Thioredoxin-like_sf"/>
</dbReference>
<dbReference type="InterPro" id="IPR008554">
    <property type="entry name" value="Glutaredoxin-like"/>
</dbReference>
<protein>
    <submittedName>
        <fullName evidence="2">Glutaredoxin</fullName>
    </submittedName>
</protein>
<reference evidence="1" key="1">
    <citation type="submission" date="2015-12" db="EMBL/GenBank/DDBJ databases">
        <authorList>
            <person name="Shamseldin A."/>
            <person name="Moawad H."/>
            <person name="Abd El-Rahim W.M."/>
            <person name="Sadowsky M.J."/>
        </authorList>
    </citation>
    <scope>NUCLEOTIDE SEQUENCE [LARGE SCALE GENOMIC DNA]</scope>
    <source>
        <strain evidence="1">CD08_7</strain>
    </source>
</reference>
<dbReference type="Gene3D" id="3.40.30.10">
    <property type="entry name" value="Glutaredoxin"/>
    <property type="match status" value="1"/>
</dbReference>
<proteinExistence type="predicted"/>
<keyword evidence="3" id="KW-1185">Reference proteome</keyword>
<organism evidence="1 3">
    <name type="scientific">Nesterenkonia jeotgali</name>
    <dbReference type="NCBI Taxonomy" id="317018"/>
    <lineage>
        <taxon>Bacteria</taxon>
        <taxon>Bacillati</taxon>
        <taxon>Actinomycetota</taxon>
        <taxon>Actinomycetes</taxon>
        <taxon>Micrococcales</taxon>
        <taxon>Micrococcaceae</taxon>
        <taxon>Nesterenkonia</taxon>
    </lineage>
</organism>
<dbReference type="Pfam" id="PF05768">
    <property type="entry name" value="Glrx-like"/>
    <property type="match status" value="1"/>
</dbReference>